<dbReference type="EMBL" id="SWJQ01000746">
    <property type="protein sequence ID" value="TRZ11198.1"/>
    <property type="molecule type" value="Genomic_DNA"/>
</dbReference>
<gene>
    <name evidence="1" type="ORF">HGM15179_015910</name>
</gene>
<proteinExistence type="predicted"/>
<protein>
    <submittedName>
        <fullName evidence="1">Uncharacterized protein</fullName>
    </submittedName>
</protein>
<evidence type="ECO:0000313" key="1">
    <source>
        <dbReference type="EMBL" id="TRZ11198.1"/>
    </source>
</evidence>
<evidence type="ECO:0000313" key="2">
    <source>
        <dbReference type="Proteomes" id="UP000796761"/>
    </source>
</evidence>
<dbReference type="AlphaFoldDB" id="A0A8K1G3V5"/>
<comment type="caution">
    <text evidence="1">The sequence shown here is derived from an EMBL/GenBank/DDBJ whole genome shotgun (WGS) entry which is preliminary data.</text>
</comment>
<keyword evidence="2" id="KW-1185">Reference proteome</keyword>
<sequence>SQISVEIYTYDPSKTCKPLPSFCGVTTARQANCNAKPRSRTQETPHTFMF</sequence>
<dbReference type="Proteomes" id="UP000796761">
    <property type="component" value="Unassembled WGS sequence"/>
</dbReference>
<reference evidence="1" key="1">
    <citation type="submission" date="2019-04" db="EMBL/GenBank/DDBJ databases">
        <title>Genome assembly of Zosterops borbonicus 15179.</title>
        <authorList>
            <person name="Leroy T."/>
            <person name="Anselmetti Y."/>
            <person name="Tilak M.-K."/>
            <person name="Nabholz B."/>
        </authorList>
    </citation>
    <scope>NUCLEOTIDE SEQUENCE</scope>
    <source>
        <strain evidence="1">HGM_15179</strain>
        <tissue evidence="1">Muscle</tissue>
    </source>
</reference>
<feature type="non-terminal residue" evidence="1">
    <location>
        <position position="50"/>
    </location>
</feature>
<organism evidence="1 2">
    <name type="scientific">Zosterops borbonicus</name>
    <dbReference type="NCBI Taxonomy" id="364589"/>
    <lineage>
        <taxon>Eukaryota</taxon>
        <taxon>Metazoa</taxon>
        <taxon>Chordata</taxon>
        <taxon>Craniata</taxon>
        <taxon>Vertebrata</taxon>
        <taxon>Euteleostomi</taxon>
        <taxon>Archelosauria</taxon>
        <taxon>Archosauria</taxon>
        <taxon>Dinosauria</taxon>
        <taxon>Saurischia</taxon>
        <taxon>Theropoda</taxon>
        <taxon>Coelurosauria</taxon>
        <taxon>Aves</taxon>
        <taxon>Neognathae</taxon>
        <taxon>Neoaves</taxon>
        <taxon>Telluraves</taxon>
        <taxon>Australaves</taxon>
        <taxon>Passeriformes</taxon>
        <taxon>Sylvioidea</taxon>
        <taxon>Zosteropidae</taxon>
        <taxon>Zosterops</taxon>
    </lineage>
</organism>
<name>A0A8K1G3V5_9PASS</name>
<accession>A0A8K1G3V5</accession>
<feature type="non-terminal residue" evidence="1">
    <location>
        <position position="1"/>
    </location>
</feature>